<reference evidence="1 2" key="1">
    <citation type="journal article" date="2010" name="J. Bacteriol.">
        <title>The genome of the amoeba symbiont 'Candidatus Amoebophilus asiaticus' reveals common mechanisms for host cell interaction among amoeba-associated bacteria.</title>
        <authorList>
            <person name="Schmitz-Esser S."/>
            <person name="Tischler P."/>
            <person name="Arnold R."/>
            <person name="Montanaro J."/>
            <person name="Wagner M."/>
            <person name="Rattei T."/>
            <person name="Horn M."/>
        </authorList>
    </citation>
    <scope>NUCLEOTIDE SEQUENCE [LARGE SCALE GENOMIC DNA]</scope>
    <source>
        <strain evidence="1 2">5a2</strain>
    </source>
</reference>
<dbReference type="HOGENOM" id="CLU_3195303_0_0_10"/>
<proteinExistence type="predicted"/>
<evidence type="ECO:0000313" key="2">
    <source>
        <dbReference type="Proteomes" id="UP000001227"/>
    </source>
</evidence>
<accession>C3L3T3</accession>
<dbReference type="Proteomes" id="UP000001227">
    <property type="component" value="Chromosome"/>
</dbReference>
<gene>
    <name evidence="1" type="ordered locus">Aasi_1675</name>
</gene>
<dbReference type="EMBL" id="CP001102">
    <property type="protein sequence ID" value="ACP20974.1"/>
    <property type="molecule type" value="Genomic_DNA"/>
</dbReference>
<keyword evidence="2" id="KW-1185">Reference proteome</keyword>
<dbReference type="STRING" id="452471.Aasi_1675"/>
<sequence>MHSSGTVSASDMLYGYAKTNLLVKSAHFAELVKYINLLKILFNFK</sequence>
<dbReference type="AlphaFoldDB" id="C3L3T3"/>
<dbReference type="KEGG" id="aas:Aasi_1675"/>
<name>C3L3T3_AMOA5</name>
<protein>
    <submittedName>
        <fullName evidence="1">Uncharacterized protein</fullName>
    </submittedName>
</protein>
<evidence type="ECO:0000313" key="1">
    <source>
        <dbReference type="EMBL" id="ACP20974.1"/>
    </source>
</evidence>
<organism evidence="1 2">
    <name type="scientific">Amoebophilus asiaticus (strain 5a2)</name>
    <dbReference type="NCBI Taxonomy" id="452471"/>
    <lineage>
        <taxon>Bacteria</taxon>
        <taxon>Pseudomonadati</taxon>
        <taxon>Bacteroidota</taxon>
        <taxon>Cytophagia</taxon>
        <taxon>Cytophagales</taxon>
        <taxon>Amoebophilaceae</taxon>
        <taxon>Candidatus Amoebophilus</taxon>
    </lineage>
</organism>